<organism evidence="2 3">
    <name type="scientific">Mikania micrantha</name>
    <name type="common">bitter vine</name>
    <dbReference type="NCBI Taxonomy" id="192012"/>
    <lineage>
        <taxon>Eukaryota</taxon>
        <taxon>Viridiplantae</taxon>
        <taxon>Streptophyta</taxon>
        <taxon>Embryophyta</taxon>
        <taxon>Tracheophyta</taxon>
        <taxon>Spermatophyta</taxon>
        <taxon>Magnoliopsida</taxon>
        <taxon>eudicotyledons</taxon>
        <taxon>Gunneridae</taxon>
        <taxon>Pentapetalae</taxon>
        <taxon>asterids</taxon>
        <taxon>campanulids</taxon>
        <taxon>Asterales</taxon>
        <taxon>Asteraceae</taxon>
        <taxon>Asteroideae</taxon>
        <taxon>Heliantheae alliance</taxon>
        <taxon>Eupatorieae</taxon>
        <taxon>Mikania</taxon>
    </lineage>
</organism>
<keyword evidence="1" id="KW-0732">Signal</keyword>
<sequence>MASTLLHLLFPLCLLILPLARSTVSDATNQLSLHLDLTVYDDFDAIDGEDEDLLVSGSRVLHAPVGRITRAIVGGLQVRFILTPEVAPPLLVAAGEVPVNLRVLFAYRS</sequence>
<evidence type="ECO:0000313" key="2">
    <source>
        <dbReference type="EMBL" id="KAD3640914.1"/>
    </source>
</evidence>
<protein>
    <submittedName>
        <fullName evidence="2">Uncharacterized protein</fullName>
    </submittedName>
</protein>
<feature type="signal peptide" evidence="1">
    <location>
        <begin position="1"/>
        <end position="22"/>
    </location>
</feature>
<name>A0A5N6MNN3_9ASTR</name>
<reference evidence="2 3" key="1">
    <citation type="submission" date="2019-05" db="EMBL/GenBank/DDBJ databases">
        <title>Mikania micrantha, genome provides insights into the molecular mechanism of rapid growth.</title>
        <authorList>
            <person name="Liu B."/>
        </authorList>
    </citation>
    <scope>NUCLEOTIDE SEQUENCE [LARGE SCALE GENOMIC DNA]</scope>
    <source>
        <strain evidence="2">NLD-2019</strain>
        <tissue evidence="2">Leaf</tissue>
    </source>
</reference>
<comment type="caution">
    <text evidence="2">The sequence shown here is derived from an EMBL/GenBank/DDBJ whole genome shotgun (WGS) entry which is preliminary data.</text>
</comment>
<keyword evidence="3" id="KW-1185">Reference proteome</keyword>
<evidence type="ECO:0000313" key="3">
    <source>
        <dbReference type="Proteomes" id="UP000326396"/>
    </source>
</evidence>
<feature type="chain" id="PRO_5024389208" evidence="1">
    <location>
        <begin position="23"/>
        <end position="109"/>
    </location>
</feature>
<proteinExistence type="predicted"/>
<dbReference type="AlphaFoldDB" id="A0A5N6MNN3"/>
<dbReference type="Proteomes" id="UP000326396">
    <property type="component" value="Linkage Group LG5"/>
</dbReference>
<dbReference type="EMBL" id="SZYD01000015">
    <property type="protein sequence ID" value="KAD3640914.1"/>
    <property type="molecule type" value="Genomic_DNA"/>
</dbReference>
<accession>A0A5N6MNN3</accession>
<evidence type="ECO:0000256" key="1">
    <source>
        <dbReference type="SAM" id="SignalP"/>
    </source>
</evidence>
<gene>
    <name evidence="2" type="ORF">E3N88_30137</name>
</gene>